<organism evidence="2 3">
    <name type="scientific">Serratia sp. (strain ATCC 39006)</name>
    <name type="common">Prodigiosinella confusarubida</name>
    <dbReference type="NCBI Taxonomy" id="104623"/>
    <lineage>
        <taxon>Bacteria</taxon>
        <taxon>Pseudomonadati</taxon>
        <taxon>Pseudomonadota</taxon>
        <taxon>Gammaproteobacteria</taxon>
        <taxon>Enterobacterales</taxon>
        <taxon>Pectobacteriaceae</taxon>
        <taxon>Prodigiosinella</taxon>
    </lineage>
</organism>
<reference evidence="2" key="4">
    <citation type="submission" date="2017-11" db="EMBL/GenBank/DDBJ databases">
        <title>Complete genome sequence of Serratia sp. ATCC 39006.</title>
        <authorList>
            <person name="Hampton H.G."/>
            <person name="Jackson S.A."/>
            <person name="Jauregui R."/>
            <person name="Poulter G.T.M."/>
            <person name="Salmond G.P.C."/>
            <person name="Fineran P.C."/>
        </authorList>
    </citation>
    <scope>NUCLEOTIDE SEQUENCE</scope>
    <source>
        <strain evidence="2">ATCC 39006</strain>
    </source>
</reference>
<dbReference type="Proteomes" id="UP000233778">
    <property type="component" value="Chromosome"/>
</dbReference>
<reference evidence="2" key="2">
    <citation type="submission" date="2013-09" db="EMBL/GenBank/DDBJ databases">
        <authorList>
            <person name="Wang G."/>
            <person name="Yang Y."/>
            <person name="Su Y."/>
        </authorList>
    </citation>
    <scope>NUCLEOTIDE SEQUENCE</scope>
    <source>
        <strain evidence="2">ATCC 39006</strain>
    </source>
</reference>
<protein>
    <submittedName>
        <fullName evidence="2">YdbH family protein</fullName>
    </submittedName>
</protein>
<name>A0A2I5T7L1_SERS3</name>
<dbReference type="KEGG" id="sera:Ser39006_012525"/>
<dbReference type="EMBL" id="CP025085">
    <property type="protein sequence ID" value="AUH00561.1"/>
    <property type="molecule type" value="Genomic_DNA"/>
</dbReference>
<proteinExistence type="predicted"/>
<accession>A0A2I5T7L1</accession>
<dbReference type="InterPro" id="IPR021730">
    <property type="entry name" value="YdbH"/>
</dbReference>
<dbReference type="STRING" id="104623.Ser39006_02965"/>
<evidence type="ECO:0000313" key="2">
    <source>
        <dbReference type="EMBL" id="AUH04882.1"/>
    </source>
</evidence>
<reference evidence="1 4" key="3">
    <citation type="submission" date="2017-11" db="EMBL/GenBank/DDBJ databases">
        <title>Complete genome sequence of Serratia sp. ATCC 39006 LacA.</title>
        <authorList>
            <person name="Hampton H.G."/>
            <person name="Jackson S.A."/>
            <person name="Jauregui R."/>
            <person name="Poulter G.T.M."/>
            <person name="Salmond G.P.C."/>
            <person name="Fineran P.C."/>
        </authorList>
    </citation>
    <scope>NUCLEOTIDE SEQUENCE [LARGE SCALE GENOMIC DNA]</scope>
    <source>
        <strain evidence="1 4">ATCC 39006</strain>
    </source>
</reference>
<reference evidence="2 3" key="1">
    <citation type="journal article" date="2013" name="Genome Announc.">
        <title>Draft genome sequence of Serratia sp. strain ATCC 39006, a model bacterium for analysis of the biosynthesis and regulation of prodigiosin, a carbapenem, and gas vesicles.</title>
        <authorList>
            <person name="Fineran P.C."/>
            <person name="Iglesias Cans M.C."/>
            <person name="Ramsay J.P."/>
            <person name="Wilf N.M."/>
            <person name="Cossyleon D."/>
            <person name="McNeil M.B."/>
            <person name="Williamson N.R."/>
            <person name="Monson R.E."/>
            <person name="Becher S.A."/>
            <person name="Stanton J.A."/>
            <person name="Brugger K."/>
            <person name="Brown S.D."/>
            <person name="Salmond G.P."/>
        </authorList>
    </citation>
    <scope>NUCLEOTIDE SEQUENCE [LARGE SCALE GENOMIC DNA]</scope>
    <source>
        <strain evidence="2">ATCC 39006</strain>
        <strain evidence="3">ATCC 39006 / SC 11482</strain>
    </source>
</reference>
<dbReference type="KEGG" id="serq:CWC46_12520"/>
<dbReference type="AlphaFoldDB" id="A0A2I5T7L1"/>
<sequence>MFKKFLLAIGLLASLVLLLITMWLSLPHWMPRLLAFWLPTGASVTIDSPPRWQKGLYLPGFSVNFQQCRFLSVESIGLHRRQGLWALAIDRLHVDATCLQYLPEADHHTPASLAQWQRRLPLADVTIHHFSLSPWINDNGALHLKSRAEQQTVDFQGERLGLLADINGQSLTLREGRIATYQGQPPVKLSGTLQLATLLNQLPVEGHLQGSMVPLQLSEPVTVALHWENNHGELTLGTVGEKTPLLILPWSMDADRIQVTNGRWHWPYGVQPVSGGVAMTLTDWQQGINHTRIEARINILTQGHNGKANAVLVLGPGTLGMVDSNLRFQLTGQANLKAVSFSASLPGILRGPVLNPTLSILPGALLRAWGKLKPDMTLEEARWPLAGITVSEAGVSGRLQAIVRVRDAYWGRSRLHFDGVAHDFWPDNGNWQWRYWGRGELLPFQGHWDIAGHGYWKDSLLEVSALSCGLDHIHYGAITVVKPRLTLAQPLRWQRDKTAKSLQMALRLVAEQVDFGGASSLPPATLMLNIKGREPDDFQWEGRLQTNDIGPVTLSGRWDGKRLRGSGWWPAQPLRVFQPLLPADWKITLRSGKFYAQTAFSAARGQGFSAGGHWVVKNAAAWISDGDVSGVNFILPYRFHDRRWQLGVKQPVTLRMGTLNNLFHIQNILMTLSGYYPYSDRYPLTLSQVDMDVLGGHISLSPLRIPQHDAAILRAEHIETSELFTVLKVKKVAMSGRVSGILPLDFTYPTTVVQHGFFTNDGALTLRLDQQLADELAKKSLTDAMAVEWLRYLEIDRFSASIDVDKQGWLLLKSHIRGKSSLRNARREVILNYHHQENIFQLWRSLRFGDNLQDALGQQLTE</sequence>
<dbReference type="Pfam" id="PF11739">
    <property type="entry name" value="YdbH-like"/>
    <property type="match status" value="1"/>
</dbReference>
<dbReference type="OrthoDB" id="5596796at2"/>
<keyword evidence="3" id="KW-1185">Reference proteome</keyword>
<gene>
    <name evidence="1" type="ORF">CWC46_12520</name>
    <name evidence="2" type="ORF">Ser39006_012525</name>
</gene>
<evidence type="ECO:0000313" key="4">
    <source>
        <dbReference type="Proteomes" id="UP000233778"/>
    </source>
</evidence>
<dbReference type="RefSeq" id="WP_021016228.1">
    <property type="nucleotide sequence ID" value="NZ_CP025084.1"/>
</dbReference>
<dbReference type="NCBIfam" id="NF007971">
    <property type="entry name" value="PRK10695.1"/>
    <property type="match status" value="1"/>
</dbReference>
<evidence type="ECO:0000313" key="3">
    <source>
        <dbReference type="Proteomes" id="UP000017700"/>
    </source>
</evidence>
<evidence type="ECO:0000313" key="1">
    <source>
        <dbReference type="EMBL" id="AUH00561.1"/>
    </source>
</evidence>
<dbReference type="EMBL" id="CP025084">
    <property type="protein sequence ID" value="AUH04882.1"/>
    <property type="molecule type" value="Genomic_DNA"/>
</dbReference>
<dbReference type="Proteomes" id="UP000017700">
    <property type="component" value="Chromosome"/>
</dbReference>